<feature type="transmembrane region" description="Helical" evidence="1">
    <location>
        <begin position="367"/>
        <end position="385"/>
    </location>
</feature>
<dbReference type="PANTHER" id="PTHR31061:SF24">
    <property type="entry name" value="LD22376P"/>
    <property type="match status" value="1"/>
</dbReference>
<reference evidence="4" key="1">
    <citation type="submission" date="2018-02" db="EMBL/GenBank/DDBJ databases">
        <authorList>
            <person name="Hausmann B."/>
        </authorList>
    </citation>
    <scope>NUCLEOTIDE SEQUENCE [LARGE SCALE GENOMIC DNA]</scope>
    <source>
        <strain evidence="4">Peat soil MAG SbA1</strain>
    </source>
</reference>
<feature type="domain" description="Heparan-alpha-glucosaminide N-acetyltransferase catalytic" evidence="2">
    <location>
        <begin position="22"/>
        <end position="247"/>
    </location>
</feature>
<dbReference type="Pfam" id="PF07786">
    <property type="entry name" value="HGSNAT_cat"/>
    <property type="match status" value="1"/>
</dbReference>
<feature type="transmembrane region" description="Helical" evidence="1">
    <location>
        <begin position="156"/>
        <end position="173"/>
    </location>
</feature>
<feature type="transmembrane region" description="Helical" evidence="1">
    <location>
        <begin position="96"/>
        <end position="117"/>
    </location>
</feature>
<keyword evidence="1" id="KW-0472">Membrane</keyword>
<name>A0A2U3KE46_9BACT</name>
<gene>
    <name evidence="3" type="ORF">SBA1_190048</name>
</gene>
<dbReference type="EMBL" id="OMOD01000101">
    <property type="protein sequence ID" value="SPF37916.1"/>
    <property type="molecule type" value="Genomic_DNA"/>
</dbReference>
<accession>A0A2U3KE46</accession>
<sequence>MATSTLIQNTPVSSESKPVSQRLTCIDVYRGLAVAGMILVDNPGSDDLAHWPIKHQQWNGWTPADFIFPSFIFLVGVSMAFSFASRLRRGESRQKIFAHVILRSLLLIAIGFLTNASPILGVDWHSFRFYGVTQRIALCYLAAAILVLWSNWRGQLIALIACLAGYWALLRFVPVPGFGVPGHDIPFMDTWRNLPAWLDRKLMMGHLYNDVRDPEGLIHTIPAIGTTLMGVLTGQWLRSGASPRTKVLRMVGFGVLGLVAGLVWDRWFPINKNLWTSSFALLTGGFALVFLALLYWAMEIRNWRGAWTMPFLVFGMNAIVGYVADSVVYGPGYTFTVKAANGATMNWHEAAQAWLVSLGLGAANASLVYSIGAVLFCWALLWLLWRKKIFVKI</sequence>
<feature type="transmembrane region" description="Helical" evidence="1">
    <location>
        <begin position="305"/>
        <end position="324"/>
    </location>
</feature>
<evidence type="ECO:0000313" key="4">
    <source>
        <dbReference type="Proteomes" id="UP000238701"/>
    </source>
</evidence>
<keyword evidence="1" id="KW-0812">Transmembrane</keyword>
<feature type="transmembrane region" description="Helical" evidence="1">
    <location>
        <begin position="129"/>
        <end position="149"/>
    </location>
</feature>
<evidence type="ECO:0000256" key="1">
    <source>
        <dbReference type="SAM" id="Phobius"/>
    </source>
</evidence>
<organism evidence="3 4">
    <name type="scientific">Candidatus Sulfotelmatobacter kueseliae</name>
    <dbReference type="NCBI Taxonomy" id="2042962"/>
    <lineage>
        <taxon>Bacteria</taxon>
        <taxon>Pseudomonadati</taxon>
        <taxon>Acidobacteriota</taxon>
        <taxon>Terriglobia</taxon>
        <taxon>Terriglobales</taxon>
        <taxon>Candidatus Korobacteraceae</taxon>
        <taxon>Candidatus Sulfotelmatobacter</taxon>
    </lineage>
</organism>
<evidence type="ECO:0000259" key="2">
    <source>
        <dbReference type="Pfam" id="PF07786"/>
    </source>
</evidence>
<dbReference type="Proteomes" id="UP000238701">
    <property type="component" value="Unassembled WGS sequence"/>
</dbReference>
<proteinExistence type="predicted"/>
<feature type="transmembrane region" description="Helical" evidence="1">
    <location>
        <begin position="247"/>
        <end position="264"/>
    </location>
</feature>
<dbReference type="InterPro" id="IPR012429">
    <property type="entry name" value="HGSNAT_cat"/>
</dbReference>
<dbReference type="OrthoDB" id="9788724at2"/>
<feature type="transmembrane region" description="Helical" evidence="1">
    <location>
        <begin position="66"/>
        <end position="84"/>
    </location>
</feature>
<dbReference type="AlphaFoldDB" id="A0A2U3KE46"/>
<dbReference type="PANTHER" id="PTHR31061">
    <property type="entry name" value="LD22376P"/>
    <property type="match status" value="1"/>
</dbReference>
<evidence type="ECO:0000313" key="3">
    <source>
        <dbReference type="EMBL" id="SPF37916.1"/>
    </source>
</evidence>
<keyword evidence="1" id="KW-1133">Transmembrane helix</keyword>
<feature type="transmembrane region" description="Helical" evidence="1">
    <location>
        <begin position="276"/>
        <end position="298"/>
    </location>
</feature>
<protein>
    <submittedName>
        <fullName evidence="3">Putative membrane protein</fullName>
    </submittedName>
</protein>
<feature type="transmembrane region" description="Helical" evidence="1">
    <location>
        <begin position="216"/>
        <end position="235"/>
    </location>
</feature>